<proteinExistence type="predicted"/>
<dbReference type="AlphaFoldDB" id="A0A9D1N3E4"/>
<organism evidence="1 2">
    <name type="scientific">Candidatus Aphodomorpha intestinavium</name>
    <dbReference type="NCBI Taxonomy" id="2840672"/>
    <lineage>
        <taxon>Bacteria</taxon>
        <taxon>Bacillati</taxon>
        <taxon>Bacillota</taxon>
        <taxon>Clostridia</taxon>
        <taxon>Eubacteriales</taxon>
        <taxon>Candidatus Aphodomorpha</taxon>
    </lineage>
</organism>
<reference evidence="1" key="1">
    <citation type="submission" date="2020-10" db="EMBL/GenBank/DDBJ databases">
        <authorList>
            <person name="Gilroy R."/>
        </authorList>
    </citation>
    <scope>NUCLEOTIDE SEQUENCE</scope>
    <source>
        <strain evidence="1">ChiGjej2B2-16831</strain>
    </source>
</reference>
<dbReference type="Proteomes" id="UP000824128">
    <property type="component" value="Unassembled WGS sequence"/>
</dbReference>
<accession>A0A9D1N3E4</accession>
<sequence>MELRCVWEHNGDDTLLYLADLTGAFTRGATLSEAACKLEREAAAYCRWLDLPAPEPDAAVHIVQVHTSEADVCDADTDVLFDSERGPLAPEEYARLKALALRSAEDFLTLYEAVPQKDVSTLPWRATFYGRAPRTAREMYQHAQSVNAYYFGKAGAEADNVGDIRACRARGFAALEARPGYLENPVCTDGYGEPWSLKKVLRRFLFHDRIHARALWRMARSTFGADAVPDVFRFGG</sequence>
<protein>
    <submittedName>
        <fullName evidence="1">Uncharacterized protein</fullName>
    </submittedName>
</protein>
<comment type="caution">
    <text evidence="1">The sequence shown here is derived from an EMBL/GenBank/DDBJ whole genome shotgun (WGS) entry which is preliminary data.</text>
</comment>
<reference evidence="1" key="2">
    <citation type="journal article" date="2021" name="PeerJ">
        <title>Extensive microbial diversity within the chicken gut microbiome revealed by metagenomics and culture.</title>
        <authorList>
            <person name="Gilroy R."/>
            <person name="Ravi A."/>
            <person name="Getino M."/>
            <person name="Pursley I."/>
            <person name="Horton D.L."/>
            <person name="Alikhan N.F."/>
            <person name="Baker D."/>
            <person name="Gharbi K."/>
            <person name="Hall N."/>
            <person name="Watson M."/>
            <person name="Adriaenssens E.M."/>
            <person name="Foster-Nyarko E."/>
            <person name="Jarju S."/>
            <person name="Secka A."/>
            <person name="Antonio M."/>
            <person name="Oren A."/>
            <person name="Chaudhuri R.R."/>
            <person name="La Ragione R."/>
            <person name="Hildebrand F."/>
            <person name="Pallen M.J."/>
        </authorList>
    </citation>
    <scope>NUCLEOTIDE SEQUENCE</scope>
    <source>
        <strain evidence="1">ChiGjej2B2-16831</strain>
    </source>
</reference>
<evidence type="ECO:0000313" key="2">
    <source>
        <dbReference type="Proteomes" id="UP000824128"/>
    </source>
</evidence>
<dbReference type="EMBL" id="DVNZ01000142">
    <property type="protein sequence ID" value="HIU94412.1"/>
    <property type="molecule type" value="Genomic_DNA"/>
</dbReference>
<evidence type="ECO:0000313" key="1">
    <source>
        <dbReference type="EMBL" id="HIU94412.1"/>
    </source>
</evidence>
<gene>
    <name evidence="1" type="ORF">IAD24_04560</name>
</gene>
<name>A0A9D1N3E4_9FIRM</name>